<evidence type="ECO:0000313" key="3">
    <source>
        <dbReference type="Proteomes" id="UP000284407"/>
    </source>
</evidence>
<keyword evidence="1" id="KW-0812">Transmembrane</keyword>
<dbReference type="AlphaFoldDB" id="A0A420DU79"/>
<evidence type="ECO:0000256" key="1">
    <source>
        <dbReference type="SAM" id="Phobius"/>
    </source>
</evidence>
<proteinExistence type="predicted"/>
<keyword evidence="1" id="KW-0472">Membrane</keyword>
<reference evidence="2 3" key="1">
    <citation type="submission" date="2018-09" db="EMBL/GenBank/DDBJ databases">
        <title>Genomic Encyclopedia of Archaeal and Bacterial Type Strains, Phase II (KMG-II): from individual species to whole genera.</title>
        <authorList>
            <person name="Goeker M."/>
        </authorList>
    </citation>
    <scope>NUCLEOTIDE SEQUENCE [LARGE SCALE GENOMIC DNA]</scope>
    <source>
        <strain evidence="2 3">DSM 11458</strain>
    </source>
</reference>
<feature type="transmembrane region" description="Helical" evidence="1">
    <location>
        <begin position="75"/>
        <end position="93"/>
    </location>
</feature>
<name>A0A420DU79_9RHOB</name>
<sequence>MRPAALDWITLAYLICLAGAPTAIVLGFLPYQANLLLGLFPFGPLFIALVLIVLRTTLPASRFDFGLAAGRWASMIALLIVYGHGIFALVFIAKTNLLANNTTMVNFGDWLVLLLPVVVCGTMLYVMGYIFLGKPFGPVRPRPEQRKEKLCN</sequence>
<keyword evidence="3" id="KW-1185">Reference proteome</keyword>
<feature type="transmembrane region" description="Helical" evidence="1">
    <location>
        <begin position="35"/>
        <end position="54"/>
    </location>
</feature>
<dbReference type="RefSeq" id="WP_025061188.1">
    <property type="nucleotide sequence ID" value="NZ_RAQK01000001.1"/>
</dbReference>
<keyword evidence="1" id="KW-1133">Transmembrane helix</keyword>
<dbReference type="STRING" id="1443111.Z949_514"/>
<accession>A0A420DU79</accession>
<feature type="transmembrane region" description="Helical" evidence="1">
    <location>
        <begin position="12"/>
        <end position="29"/>
    </location>
</feature>
<comment type="caution">
    <text evidence="2">The sequence shown here is derived from an EMBL/GenBank/DDBJ whole genome shotgun (WGS) entry which is preliminary data.</text>
</comment>
<feature type="transmembrane region" description="Helical" evidence="1">
    <location>
        <begin position="113"/>
        <end position="132"/>
    </location>
</feature>
<protein>
    <submittedName>
        <fullName evidence="2">Uncharacterized protein</fullName>
    </submittedName>
</protein>
<evidence type="ECO:0000313" key="2">
    <source>
        <dbReference type="EMBL" id="RKE97802.1"/>
    </source>
</evidence>
<gene>
    <name evidence="2" type="ORF">C8N30_2431</name>
</gene>
<organism evidence="2 3">
    <name type="scientific">Sulfitobacter guttiformis</name>
    <dbReference type="NCBI Taxonomy" id="74349"/>
    <lineage>
        <taxon>Bacteria</taxon>
        <taxon>Pseudomonadati</taxon>
        <taxon>Pseudomonadota</taxon>
        <taxon>Alphaproteobacteria</taxon>
        <taxon>Rhodobacterales</taxon>
        <taxon>Roseobacteraceae</taxon>
        <taxon>Sulfitobacter</taxon>
    </lineage>
</organism>
<dbReference type="Proteomes" id="UP000284407">
    <property type="component" value="Unassembled WGS sequence"/>
</dbReference>
<dbReference type="EMBL" id="RAQK01000001">
    <property type="protein sequence ID" value="RKE97802.1"/>
    <property type="molecule type" value="Genomic_DNA"/>
</dbReference>